<proteinExistence type="predicted"/>
<reference evidence="2 3" key="1">
    <citation type="submission" date="2011-11" db="EMBL/GenBank/DDBJ databases">
        <title>Improved High-Quality Draft sequence of Beggiatoa alba B18lD.</title>
        <authorList>
            <consortium name="US DOE Joint Genome Institute"/>
            <person name="Lucas S."/>
            <person name="Han J."/>
            <person name="Lapidus A."/>
            <person name="Cheng J.-F."/>
            <person name="Goodwin L."/>
            <person name="Pitluck S."/>
            <person name="Peters L."/>
            <person name="Mikhailova N."/>
            <person name="Held B."/>
            <person name="Detter J.C."/>
            <person name="Han C."/>
            <person name="Tapia R."/>
            <person name="Land M."/>
            <person name="Hauser L."/>
            <person name="Kyrpides N."/>
            <person name="Ivanova N."/>
            <person name="Pagani I."/>
            <person name="Samuel K."/>
            <person name="Teske A."/>
            <person name="Mueller J."/>
            <person name="Woyke T."/>
        </authorList>
    </citation>
    <scope>NUCLEOTIDE SEQUENCE [LARGE SCALE GENOMIC DNA]</scope>
    <source>
        <strain evidence="2 3">B18LD</strain>
    </source>
</reference>
<sequence length="305" mass="34990">MDMITILFCSIDDFCKWFMPLWEQMLLEEGNPKKSQRDGTMSPSEVMTLLVLFHQSNQRHFKGFYTHYVPQVLGGAFPKRVSYQRFVELSQSVMIPLSAYLHSRRVNSRGIAFIDSTPLKVCHNRRISHHKTFANLAQRGKNSIGWYFGFKLHLVIDDTGELISFFLTAANFDDRKGLRAMTQFIQGKLYGDKGYISKALKATLKTQGIELITGVRKNMKKESLSEFDTIMLKKRSLIETVIGQLKSFTQIEHTRHCSVLGFMVNVVAGLIAYTWKLHKPSLMSRINPKLDDGFNLLNPSQPIFI</sequence>
<gene>
    <name evidence="2" type="ORF">BegalDRAFT_2843</name>
</gene>
<evidence type="ECO:0000259" key="1">
    <source>
        <dbReference type="Pfam" id="PF13612"/>
    </source>
</evidence>
<dbReference type="OrthoDB" id="5620529at2"/>
<dbReference type="Proteomes" id="UP000005744">
    <property type="component" value="Unassembled WGS sequence"/>
</dbReference>
<dbReference type="EMBL" id="JH600070">
    <property type="protein sequence ID" value="EIJ43677.1"/>
    <property type="molecule type" value="Genomic_DNA"/>
</dbReference>
<dbReference type="AlphaFoldDB" id="I3CJ84"/>
<dbReference type="InterPro" id="IPR025668">
    <property type="entry name" value="Tnp_DDE_dom"/>
</dbReference>
<name>I3CJ84_9GAMM</name>
<organism evidence="2 3">
    <name type="scientific">Beggiatoa alba B18LD</name>
    <dbReference type="NCBI Taxonomy" id="395493"/>
    <lineage>
        <taxon>Bacteria</taxon>
        <taxon>Pseudomonadati</taxon>
        <taxon>Pseudomonadota</taxon>
        <taxon>Gammaproteobacteria</taxon>
        <taxon>Thiotrichales</taxon>
        <taxon>Thiotrichaceae</taxon>
        <taxon>Beggiatoa</taxon>
    </lineage>
</organism>
<keyword evidence="3" id="KW-1185">Reference proteome</keyword>
<dbReference type="eggNOG" id="COG3039">
    <property type="taxonomic scope" value="Bacteria"/>
</dbReference>
<dbReference type="HOGENOM" id="CLU_073308_1_0_6"/>
<evidence type="ECO:0000313" key="2">
    <source>
        <dbReference type="EMBL" id="EIJ43677.1"/>
    </source>
</evidence>
<evidence type="ECO:0000313" key="3">
    <source>
        <dbReference type="Proteomes" id="UP000005744"/>
    </source>
</evidence>
<dbReference type="RefSeq" id="WP_002691051.1">
    <property type="nucleotide sequence ID" value="NZ_JH600070.1"/>
</dbReference>
<feature type="domain" description="Transposase DDE" evidence="1">
    <location>
        <begin position="108"/>
        <end position="259"/>
    </location>
</feature>
<accession>I3CJ84</accession>
<dbReference type="Pfam" id="PF13612">
    <property type="entry name" value="DDE_Tnp_1_3"/>
    <property type="match status" value="1"/>
</dbReference>
<dbReference type="NCBIfam" id="NF033520">
    <property type="entry name" value="transpos_IS982"/>
    <property type="match status" value="1"/>
</dbReference>
<protein>
    <submittedName>
        <fullName evidence="2">Transposase family protein</fullName>
    </submittedName>
</protein>